<accession>A0A382QJV6</accession>
<dbReference type="AlphaFoldDB" id="A0A382QJV6"/>
<feature type="domain" description="MobA-like NTP transferase" evidence="1">
    <location>
        <begin position="1"/>
        <end position="96"/>
    </location>
</feature>
<evidence type="ECO:0000259" key="1">
    <source>
        <dbReference type="Pfam" id="PF12804"/>
    </source>
</evidence>
<dbReference type="Pfam" id="PF12804">
    <property type="entry name" value="NTP_transf_3"/>
    <property type="match status" value="1"/>
</dbReference>
<reference evidence="2" key="1">
    <citation type="submission" date="2018-05" db="EMBL/GenBank/DDBJ databases">
        <authorList>
            <person name="Lanie J.A."/>
            <person name="Ng W.-L."/>
            <person name="Kazmierczak K.M."/>
            <person name="Andrzejewski T.M."/>
            <person name="Davidsen T.M."/>
            <person name="Wayne K.J."/>
            <person name="Tettelin H."/>
            <person name="Glass J.I."/>
            <person name="Rusch D."/>
            <person name="Podicherti R."/>
            <person name="Tsui H.-C.T."/>
            <person name="Winkler M.E."/>
        </authorList>
    </citation>
    <scope>NUCLEOTIDE SEQUENCE</scope>
</reference>
<protein>
    <recommendedName>
        <fullName evidence="1">MobA-like NTP transferase domain-containing protein</fullName>
    </recommendedName>
</protein>
<name>A0A382QJV6_9ZZZZ</name>
<gene>
    <name evidence="2" type="ORF">METZ01_LOCUS338667</name>
</gene>
<sequence length="97" mass="10204">MGGGDKCLQKLCGQTLLSRVINRAKDQVGPMILNANGDPTRFSSYGIPVVPDVVSGFAGPLAGVLTGLEWAAEHVPDCEYVATFATDAPFLPNDLVK</sequence>
<dbReference type="Gene3D" id="3.90.550.10">
    <property type="entry name" value="Spore Coat Polysaccharide Biosynthesis Protein SpsA, Chain A"/>
    <property type="match status" value="1"/>
</dbReference>
<dbReference type="SUPFAM" id="SSF53448">
    <property type="entry name" value="Nucleotide-diphospho-sugar transferases"/>
    <property type="match status" value="1"/>
</dbReference>
<dbReference type="InterPro" id="IPR029044">
    <property type="entry name" value="Nucleotide-diphossugar_trans"/>
</dbReference>
<proteinExistence type="predicted"/>
<dbReference type="GO" id="GO:0016779">
    <property type="term" value="F:nucleotidyltransferase activity"/>
    <property type="evidence" value="ECO:0007669"/>
    <property type="project" value="UniProtKB-ARBA"/>
</dbReference>
<dbReference type="EMBL" id="UINC01115061">
    <property type="protein sequence ID" value="SVC85813.1"/>
    <property type="molecule type" value="Genomic_DNA"/>
</dbReference>
<organism evidence="2">
    <name type="scientific">marine metagenome</name>
    <dbReference type="NCBI Taxonomy" id="408172"/>
    <lineage>
        <taxon>unclassified sequences</taxon>
        <taxon>metagenomes</taxon>
        <taxon>ecological metagenomes</taxon>
    </lineage>
</organism>
<dbReference type="InterPro" id="IPR025877">
    <property type="entry name" value="MobA-like_NTP_Trfase"/>
</dbReference>
<evidence type="ECO:0000313" key="2">
    <source>
        <dbReference type="EMBL" id="SVC85813.1"/>
    </source>
</evidence>
<feature type="non-terminal residue" evidence="2">
    <location>
        <position position="97"/>
    </location>
</feature>